<name>A0ABP9JWN7_9NOCA</name>
<comment type="caution">
    <text evidence="2">The sequence shown here is derived from an EMBL/GenBank/DDBJ whole genome shotgun (WGS) entry which is preliminary data.</text>
</comment>
<dbReference type="CDD" id="cd11586">
    <property type="entry name" value="VbhA_like"/>
    <property type="match status" value="1"/>
</dbReference>
<dbReference type="EMBL" id="BAABJM010000001">
    <property type="protein sequence ID" value="GAA5044100.1"/>
    <property type="molecule type" value="Genomic_DNA"/>
</dbReference>
<dbReference type="InterPro" id="IPR043038">
    <property type="entry name" value="VbhA_sf"/>
</dbReference>
<evidence type="ECO:0000313" key="3">
    <source>
        <dbReference type="Proteomes" id="UP001500603"/>
    </source>
</evidence>
<reference evidence="3" key="1">
    <citation type="journal article" date="2019" name="Int. J. Syst. Evol. Microbiol.">
        <title>The Global Catalogue of Microorganisms (GCM) 10K type strain sequencing project: providing services to taxonomists for standard genome sequencing and annotation.</title>
        <authorList>
            <consortium name="The Broad Institute Genomics Platform"/>
            <consortium name="The Broad Institute Genome Sequencing Center for Infectious Disease"/>
            <person name="Wu L."/>
            <person name="Ma J."/>
        </authorList>
    </citation>
    <scope>NUCLEOTIDE SEQUENCE [LARGE SCALE GENOMIC DNA]</scope>
    <source>
        <strain evidence="3">JCM 18298</strain>
    </source>
</reference>
<accession>A0ABP9JWN7</accession>
<keyword evidence="3" id="KW-1185">Reference proteome</keyword>
<proteinExistence type="predicted"/>
<organism evidence="2 3">
    <name type="scientific">Nocardia callitridis</name>
    <dbReference type="NCBI Taxonomy" id="648753"/>
    <lineage>
        <taxon>Bacteria</taxon>
        <taxon>Bacillati</taxon>
        <taxon>Actinomycetota</taxon>
        <taxon>Actinomycetes</taxon>
        <taxon>Mycobacteriales</taxon>
        <taxon>Nocardiaceae</taxon>
        <taxon>Nocardia</taxon>
    </lineage>
</organism>
<dbReference type="Pfam" id="PF18495">
    <property type="entry name" value="VbhA"/>
    <property type="match status" value="1"/>
</dbReference>
<dbReference type="Proteomes" id="UP001500603">
    <property type="component" value="Unassembled WGS sequence"/>
</dbReference>
<gene>
    <name evidence="2" type="ORF">GCM10023318_06460</name>
</gene>
<dbReference type="InterPro" id="IPR033788">
    <property type="entry name" value="VbhA-like"/>
</dbReference>
<evidence type="ECO:0000313" key="2">
    <source>
        <dbReference type="EMBL" id="GAA5044100.1"/>
    </source>
</evidence>
<evidence type="ECO:0000259" key="1">
    <source>
        <dbReference type="Pfam" id="PF18495"/>
    </source>
</evidence>
<sequence>MTAYANVYTFEYTIVMLIETLSVREAREQLSGVLERFRRGDRTPVGFGSHRRTEAVVVSVEVFEELTAERAQSARQAAASVRAEGLSPSSGADVILQQWEQGEISTAQMRENMRHLHGLS</sequence>
<feature type="domain" description="Antitoxin VbhA" evidence="1">
    <location>
        <begin position="75"/>
        <end position="114"/>
    </location>
</feature>
<dbReference type="Gene3D" id="1.10.8.1050">
    <property type="entry name" value="Antitoxin VbhA-like"/>
    <property type="match status" value="1"/>
</dbReference>
<dbReference type="InterPro" id="IPR041535">
    <property type="entry name" value="VbhA"/>
</dbReference>
<dbReference type="RefSeq" id="WP_345493462.1">
    <property type="nucleotide sequence ID" value="NZ_BAABJM010000001.1"/>
</dbReference>
<protein>
    <recommendedName>
        <fullName evidence="1">Antitoxin VbhA domain-containing protein</fullName>
    </recommendedName>
</protein>